<comment type="caution">
    <text evidence="1">The sequence shown here is derived from an EMBL/GenBank/DDBJ whole genome shotgun (WGS) entry which is preliminary data.</text>
</comment>
<accession>A0A5T3RHW2</accession>
<gene>
    <name evidence="1" type="ORF">EKX87_22355</name>
</gene>
<organism evidence="1">
    <name type="scientific">Salmonella enterica</name>
    <name type="common">Salmonella choleraesuis</name>
    <dbReference type="NCBI Taxonomy" id="28901"/>
    <lineage>
        <taxon>Bacteria</taxon>
        <taxon>Pseudomonadati</taxon>
        <taxon>Pseudomonadota</taxon>
        <taxon>Gammaproteobacteria</taxon>
        <taxon>Enterobacterales</taxon>
        <taxon>Enterobacteriaceae</taxon>
        <taxon>Salmonella</taxon>
    </lineage>
</organism>
<dbReference type="EMBL" id="AACZBH010000079">
    <property type="protein sequence ID" value="EAN7517997.1"/>
    <property type="molecule type" value="Genomic_DNA"/>
</dbReference>
<proteinExistence type="predicted"/>
<dbReference type="AlphaFoldDB" id="A0A5T3RHW2"/>
<protein>
    <submittedName>
        <fullName evidence="1">Uncharacterized protein</fullName>
    </submittedName>
</protein>
<reference evidence="1" key="1">
    <citation type="submission" date="2018-12" db="EMBL/GenBank/DDBJ databases">
        <authorList>
            <consortium name="PulseNet: The National Subtyping Network for Foodborne Disease Surveillance"/>
            <person name="Tarr C.L."/>
            <person name="Trees E."/>
            <person name="Katz L.S."/>
            <person name="Carleton-Romer H.A."/>
            <person name="Stroika S."/>
            <person name="Kucerova Z."/>
            <person name="Roache K.F."/>
            <person name="Sabol A.L."/>
            <person name="Besser J."/>
            <person name="Gerner-Smidt P."/>
        </authorList>
    </citation>
    <scope>NUCLEOTIDE SEQUENCE</scope>
    <source>
        <strain evidence="1">PNUSAS064340</strain>
    </source>
</reference>
<evidence type="ECO:0000313" key="1">
    <source>
        <dbReference type="EMBL" id="EAN7517997.1"/>
    </source>
</evidence>
<name>A0A5T3RHW2_SALER</name>
<sequence length="68" mass="7218">MPANLISGTAKTVLYIFLSVWSGNNVFQYGGAQQVKALPVTTDESRAISSSSAPDGVIVLAVHDWLKP</sequence>